<proteinExistence type="predicted"/>
<evidence type="ECO:0000313" key="2">
    <source>
        <dbReference type="Proteomes" id="UP000053989"/>
    </source>
</evidence>
<evidence type="ECO:0000313" key="1">
    <source>
        <dbReference type="EMBL" id="KIM57164.1"/>
    </source>
</evidence>
<keyword evidence="2" id="KW-1185">Reference proteome</keyword>
<dbReference type="InParanoid" id="A0A0C3DLQ7"/>
<gene>
    <name evidence="1" type="ORF">SCLCIDRAFT_29011</name>
</gene>
<dbReference type="OrthoDB" id="2563277at2759"/>
<reference evidence="2" key="2">
    <citation type="submission" date="2015-01" db="EMBL/GenBank/DDBJ databases">
        <title>Evolutionary Origins and Diversification of the Mycorrhizal Mutualists.</title>
        <authorList>
            <consortium name="DOE Joint Genome Institute"/>
            <consortium name="Mycorrhizal Genomics Consortium"/>
            <person name="Kohler A."/>
            <person name="Kuo A."/>
            <person name="Nagy L.G."/>
            <person name="Floudas D."/>
            <person name="Copeland A."/>
            <person name="Barry K.W."/>
            <person name="Cichocki N."/>
            <person name="Veneault-Fourrey C."/>
            <person name="LaButti K."/>
            <person name="Lindquist E.A."/>
            <person name="Lipzen A."/>
            <person name="Lundell T."/>
            <person name="Morin E."/>
            <person name="Murat C."/>
            <person name="Riley R."/>
            <person name="Ohm R."/>
            <person name="Sun H."/>
            <person name="Tunlid A."/>
            <person name="Henrissat B."/>
            <person name="Grigoriev I.V."/>
            <person name="Hibbett D.S."/>
            <person name="Martin F."/>
        </authorList>
    </citation>
    <scope>NUCLEOTIDE SEQUENCE [LARGE SCALE GENOMIC DNA]</scope>
    <source>
        <strain evidence="2">Foug A</strain>
    </source>
</reference>
<dbReference type="EMBL" id="KN822104">
    <property type="protein sequence ID" value="KIM57164.1"/>
    <property type="molecule type" value="Genomic_DNA"/>
</dbReference>
<dbReference type="STRING" id="1036808.A0A0C3DLQ7"/>
<reference evidence="1 2" key="1">
    <citation type="submission" date="2014-04" db="EMBL/GenBank/DDBJ databases">
        <authorList>
            <consortium name="DOE Joint Genome Institute"/>
            <person name="Kuo A."/>
            <person name="Kohler A."/>
            <person name="Nagy L.G."/>
            <person name="Floudas D."/>
            <person name="Copeland A."/>
            <person name="Barry K.W."/>
            <person name="Cichocki N."/>
            <person name="Veneault-Fourrey C."/>
            <person name="LaButti K."/>
            <person name="Lindquist E.A."/>
            <person name="Lipzen A."/>
            <person name="Lundell T."/>
            <person name="Morin E."/>
            <person name="Murat C."/>
            <person name="Sun H."/>
            <person name="Tunlid A."/>
            <person name="Henrissat B."/>
            <person name="Grigoriev I.V."/>
            <person name="Hibbett D.S."/>
            <person name="Martin F."/>
            <person name="Nordberg H.P."/>
            <person name="Cantor M.N."/>
            <person name="Hua S.X."/>
        </authorList>
    </citation>
    <scope>NUCLEOTIDE SEQUENCE [LARGE SCALE GENOMIC DNA]</scope>
    <source>
        <strain evidence="1 2">Foug A</strain>
    </source>
</reference>
<dbReference type="AlphaFoldDB" id="A0A0C3DLQ7"/>
<protein>
    <submittedName>
        <fullName evidence="1">Uncharacterized protein</fullName>
    </submittedName>
</protein>
<dbReference type="HOGENOM" id="CLU_2307684_0_0_1"/>
<name>A0A0C3DLQ7_9AGAM</name>
<sequence length="100" mass="11566">MSINGVAQTLISMLGGSHVQRRSVGSMIEISSCIHMERRKRLRMHHPEPVFKRLKGDYETSDKSRIIETKPSIASTSSWFRFGDKRMIHMKHGLLDWQSL</sequence>
<accession>A0A0C3DLQ7</accession>
<dbReference type="Proteomes" id="UP000053989">
    <property type="component" value="Unassembled WGS sequence"/>
</dbReference>
<organism evidence="1 2">
    <name type="scientific">Scleroderma citrinum Foug A</name>
    <dbReference type="NCBI Taxonomy" id="1036808"/>
    <lineage>
        <taxon>Eukaryota</taxon>
        <taxon>Fungi</taxon>
        <taxon>Dikarya</taxon>
        <taxon>Basidiomycota</taxon>
        <taxon>Agaricomycotina</taxon>
        <taxon>Agaricomycetes</taxon>
        <taxon>Agaricomycetidae</taxon>
        <taxon>Boletales</taxon>
        <taxon>Sclerodermatineae</taxon>
        <taxon>Sclerodermataceae</taxon>
        <taxon>Scleroderma</taxon>
    </lineage>
</organism>